<dbReference type="AlphaFoldDB" id="A0A645I528"/>
<comment type="caution">
    <text evidence="1">The sequence shown here is derived from an EMBL/GenBank/DDBJ whole genome shotgun (WGS) entry which is preliminary data.</text>
</comment>
<dbReference type="Gene3D" id="3.10.580.10">
    <property type="entry name" value="CBS-domain"/>
    <property type="match status" value="1"/>
</dbReference>
<evidence type="ECO:0008006" key="2">
    <source>
        <dbReference type="Google" id="ProtNLM"/>
    </source>
</evidence>
<accession>A0A645I528</accession>
<evidence type="ECO:0000313" key="1">
    <source>
        <dbReference type="EMBL" id="MPN45549.1"/>
    </source>
</evidence>
<organism evidence="1">
    <name type="scientific">bioreactor metagenome</name>
    <dbReference type="NCBI Taxonomy" id="1076179"/>
    <lineage>
        <taxon>unclassified sequences</taxon>
        <taxon>metagenomes</taxon>
        <taxon>ecological metagenomes</taxon>
    </lineage>
</organism>
<reference evidence="1" key="1">
    <citation type="submission" date="2019-08" db="EMBL/GenBank/DDBJ databases">
        <authorList>
            <person name="Kucharzyk K."/>
            <person name="Murdoch R.W."/>
            <person name="Higgins S."/>
            <person name="Loffler F."/>
        </authorList>
    </citation>
    <scope>NUCLEOTIDE SEQUENCE</scope>
</reference>
<gene>
    <name evidence="1" type="ORF">SDC9_193116</name>
</gene>
<dbReference type="InterPro" id="IPR046342">
    <property type="entry name" value="CBS_dom_sf"/>
</dbReference>
<proteinExistence type="predicted"/>
<dbReference type="SUPFAM" id="SSF54631">
    <property type="entry name" value="CBS-domain pair"/>
    <property type="match status" value="1"/>
</dbReference>
<name>A0A645I528_9ZZZZ</name>
<dbReference type="EMBL" id="VSSQ01105542">
    <property type="protein sequence ID" value="MPN45549.1"/>
    <property type="molecule type" value="Genomic_DNA"/>
</dbReference>
<sequence length="140" mass="15872">MRDKDLPKHLVKHYMVKSPVWIEPWHPIAHARQLMLTYSFSFLPVNLGGVWQLLSETNMARYLQFGAKRGTSIVQLLSATIEDTSSKGLSLTCAQTVGLDDDVHTLLQSPEEDRTSDLRLWLVLDEAEHLVGVLSPFELM</sequence>
<protein>
    <recommendedName>
        <fullName evidence="2">CBS domain-containing protein</fullName>
    </recommendedName>
</protein>